<comment type="caution">
    <text evidence="1">The sequence shown here is derived from an EMBL/GenBank/DDBJ whole genome shotgun (WGS) entry which is preliminary data.</text>
</comment>
<gene>
    <name evidence="1" type="ORF">AAFF_G00162020</name>
</gene>
<reference evidence="1" key="1">
    <citation type="journal article" date="2023" name="Science">
        <title>Genome structures resolve the early diversification of teleost fishes.</title>
        <authorList>
            <person name="Parey E."/>
            <person name="Louis A."/>
            <person name="Montfort J."/>
            <person name="Bouchez O."/>
            <person name="Roques C."/>
            <person name="Iampietro C."/>
            <person name="Lluch J."/>
            <person name="Castinel A."/>
            <person name="Donnadieu C."/>
            <person name="Desvignes T."/>
            <person name="Floi Bucao C."/>
            <person name="Jouanno E."/>
            <person name="Wen M."/>
            <person name="Mejri S."/>
            <person name="Dirks R."/>
            <person name="Jansen H."/>
            <person name="Henkel C."/>
            <person name="Chen W.J."/>
            <person name="Zahm M."/>
            <person name="Cabau C."/>
            <person name="Klopp C."/>
            <person name="Thompson A.W."/>
            <person name="Robinson-Rechavi M."/>
            <person name="Braasch I."/>
            <person name="Lecointre G."/>
            <person name="Bobe J."/>
            <person name="Postlethwait J.H."/>
            <person name="Berthelot C."/>
            <person name="Roest Crollius H."/>
            <person name="Guiguen Y."/>
        </authorList>
    </citation>
    <scope>NUCLEOTIDE SEQUENCE</scope>
    <source>
        <strain evidence="1">NC1722</strain>
    </source>
</reference>
<keyword evidence="2" id="KW-1185">Reference proteome</keyword>
<evidence type="ECO:0000313" key="1">
    <source>
        <dbReference type="EMBL" id="KAJ8387025.1"/>
    </source>
</evidence>
<organism evidence="1 2">
    <name type="scientific">Aldrovandia affinis</name>
    <dbReference type="NCBI Taxonomy" id="143900"/>
    <lineage>
        <taxon>Eukaryota</taxon>
        <taxon>Metazoa</taxon>
        <taxon>Chordata</taxon>
        <taxon>Craniata</taxon>
        <taxon>Vertebrata</taxon>
        <taxon>Euteleostomi</taxon>
        <taxon>Actinopterygii</taxon>
        <taxon>Neopterygii</taxon>
        <taxon>Teleostei</taxon>
        <taxon>Notacanthiformes</taxon>
        <taxon>Halosauridae</taxon>
        <taxon>Aldrovandia</taxon>
    </lineage>
</organism>
<evidence type="ECO:0000313" key="2">
    <source>
        <dbReference type="Proteomes" id="UP001221898"/>
    </source>
</evidence>
<dbReference type="Proteomes" id="UP001221898">
    <property type="component" value="Unassembled WGS sequence"/>
</dbReference>
<dbReference type="AlphaFoldDB" id="A0AAD7RMY2"/>
<protein>
    <submittedName>
        <fullName evidence="1">Uncharacterized protein</fullName>
    </submittedName>
</protein>
<accession>A0AAD7RMY2</accession>
<sequence>GGWCCGVLAWCLVVRQRVREGRGIEATVGERSKCNCTSFHFILFYFFVGAQLEQYNLTAIKTHTKRPLPVEFSRAVRLIRQA</sequence>
<name>A0AAD7RMY2_9TELE</name>
<proteinExistence type="predicted"/>
<feature type="non-terminal residue" evidence="1">
    <location>
        <position position="1"/>
    </location>
</feature>
<dbReference type="EMBL" id="JAINUG010000219">
    <property type="protein sequence ID" value="KAJ8387025.1"/>
    <property type="molecule type" value="Genomic_DNA"/>
</dbReference>